<protein>
    <submittedName>
        <fullName evidence="5">Unannotated protein</fullName>
    </submittedName>
</protein>
<dbReference type="GO" id="GO:0009097">
    <property type="term" value="P:isoleucine biosynthetic process"/>
    <property type="evidence" value="ECO:0007669"/>
    <property type="project" value="TreeGrafter"/>
</dbReference>
<dbReference type="GO" id="GO:0006567">
    <property type="term" value="P:L-threonine catabolic process"/>
    <property type="evidence" value="ECO:0007669"/>
    <property type="project" value="TreeGrafter"/>
</dbReference>
<dbReference type="GO" id="GO:0004794">
    <property type="term" value="F:threonine deaminase activity"/>
    <property type="evidence" value="ECO:0007669"/>
    <property type="project" value="TreeGrafter"/>
</dbReference>
<evidence type="ECO:0000313" key="5">
    <source>
        <dbReference type="EMBL" id="CAB4738274.1"/>
    </source>
</evidence>
<comment type="cofactor">
    <cofactor evidence="1">
        <name>pyridoxal 5'-phosphate</name>
        <dbReference type="ChEBI" id="CHEBI:597326"/>
    </cofactor>
</comment>
<dbReference type="SUPFAM" id="SSF53686">
    <property type="entry name" value="Tryptophan synthase beta subunit-like PLP-dependent enzymes"/>
    <property type="match status" value="1"/>
</dbReference>
<dbReference type="AlphaFoldDB" id="A0A6J6SU13"/>
<name>A0A6J6SU13_9ZZZZ</name>
<dbReference type="Gene3D" id="3.40.50.1100">
    <property type="match status" value="2"/>
</dbReference>
<organism evidence="5">
    <name type="scientific">freshwater metagenome</name>
    <dbReference type="NCBI Taxonomy" id="449393"/>
    <lineage>
        <taxon>unclassified sequences</taxon>
        <taxon>metagenomes</taxon>
        <taxon>ecological metagenomes</taxon>
    </lineage>
</organism>
<dbReference type="PANTHER" id="PTHR48078">
    <property type="entry name" value="THREONINE DEHYDRATASE, MITOCHONDRIAL-RELATED"/>
    <property type="match status" value="1"/>
</dbReference>
<sequence length="172" mass="18865">MEAPLEPLVTMSDNYQARERIATVVRRTPLTSVESIDRVCGATVPSNASLPKVQATRDYGAEVRFEVGALDDAFVAAKRWAAEHGAVFVPPFDDPHIIAGQATLGLELHEQAPEARTILVPVGGGGVDGRVPGRERAECPDRTGHHLRLHRDQALADLERRRIHGRVDKDQR</sequence>
<proteinExistence type="predicted"/>
<evidence type="ECO:0000313" key="6">
    <source>
        <dbReference type="EMBL" id="CAB4833402.1"/>
    </source>
</evidence>
<evidence type="ECO:0000256" key="3">
    <source>
        <dbReference type="ARBA" id="ARBA00023239"/>
    </source>
</evidence>
<feature type="domain" description="Tryptophan synthase beta chain-like PALP" evidence="4">
    <location>
        <begin position="42"/>
        <end position="126"/>
    </location>
</feature>
<keyword evidence="2" id="KW-0663">Pyridoxal phosphate</keyword>
<dbReference type="InterPro" id="IPR050147">
    <property type="entry name" value="Ser/Thr_Dehydratase"/>
</dbReference>
<keyword evidence="3" id="KW-0456">Lyase</keyword>
<dbReference type="InterPro" id="IPR036052">
    <property type="entry name" value="TrpB-like_PALP_sf"/>
</dbReference>
<dbReference type="EMBL" id="CAEZYR010000027">
    <property type="protein sequence ID" value="CAB4738274.1"/>
    <property type="molecule type" value="Genomic_DNA"/>
</dbReference>
<dbReference type="Pfam" id="PF00291">
    <property type="entry name" value="PALP"/>
    <property type="match status" value="1"/>
</dbReference>
<evidence type="ECO:0000256" key="1">
    <source>
        <dbReference type="ARBA" id="ARBA00001933"/>
    </source>
</evidence>
<evidence type="ECO:0000256" key="2">
    <source>
        <dbReference type="ARBA" id="ARBA00022898"/>
    </source>
</evidence>
<dbReference type="PANTHER" id="PTHR48078:SF6">
    <property type="entry name" value="L-THREONINE DEHYDRATASE CATABOLIC TDCB"/>
    <property type="match status" value="1"/>
</dbReference>
<evidence type="ECO:0000259" key="4">
    <source>
        <dbReference type="Pfam" id="PF00291"/>
    </source>
</evidence>
<dbReference type="GO" id="GO:0003941">
    <property type="term" value="F:L-serine ammonia-lyase activity"/>
    <property type="evidence" value="ECO:0007669"/>
    <property type="project" value="TreeGrafter"/>
</dbReference>
<dbReference type="GO" id="GO:0006565">
    <property type="term" value="P:L-serine catabolic process"/>
    <property type="evidence" value="ECO:0007669"/>
    <property type="project" value="TreeGrafter"/>
</dbReference>
<gene>
    <name evidence="5" type="ORF">UFOPK2754_00980</name>
    <name evidence="6" type="ORF">UFOPK3139_01804</name>
</gene>
<dbReference type="EMBL" id="CAFABA010000075">
    <property type="protein sequence ID" value="CAB4833402.1"/>
    <property type="molecule type" value="Genomic_DNA"/>
</dbReference>
<reference evidence="5" key="1">
    <citation type="submission" date="2020-05" db="EMBL/GenBank/DDBJ databases">
        <authorList>
            <person name="Chiriac C."/>
            <person name="Salcher M."/>
            <person name="Ghai R."/>
            <person name="Kavagutti S V."/>
        </authorList>
    </citation>
    <scope>NUCLEOTIDE SEQUENCE</scope>
</reference>
<dbReference type="InterPro" id="IPR001926">
    <property type="entry name" value="TrpB-like_PALP"/>
</dbReference>
<accession>A0A6J6SU13</accession>